<proteinExistence type="predicted"/>
<dbReference type="Gene3D" id="1.20.1250.20">
    <property type="entry name" value="MFS general substrate transporter like domains"/>
    <property type="match status" value="1"/>
</dbReference>
<evidence type="ECO:0000256" key="4">
    <source>
        <dbReference type="ARBA" id="ARBA00023136"/>
    </source>
</evidence>
<accession>A0A3S1BA94</accession>
<feature type="transmembrane region" description="Helical" evidence="5">
    <location>
        <begin position="206"/>
        <end position="227"/>
    </location>
</feature>
<evidence type="ECO:0000256" key="1">
    <source>
        <dbReference type="ARBA" id="ARBA00004141"/>
    </source>
</evidence>
<protein>
    <recommendedName>
        <fullName evidence="6">Major facilitator superfamily (MFS) profile domain-containing protein</fullName>
    </recommendedName>
</protein>
<dbReference type="InterPro" id="IPR020846">
    <property type="entry name" value="MFS_dom"/>
</dbReference>
<keyword evidence="4 5" id="KW-0472">Membrane</keyword>
<dbReference type="InterPro" id="IPR036259">
    <property type="entry name" value="MFS_trans_sf"/>
</dbReference>
<evidence type="ECO:0000259" key="6">
    <source>
        <dbReference type="PROSITE" id="PS50850"/>
    </source>
</evidence>
<evidence type="ECO:0000256" key="5">
    <source>
        <dbReference type="SAM" id="Phobius"/>
    </source>
</evidence>
<dbReference type="InterPro" id="IPR005828">
    <property type="entry name" value="MFS_sugar_transport-like"/>
</dbReference>
<evidence type="ECO:0000256" key="2">
    <source>
        <dbReference type="ARBA" id="ARBA00022692"/>
    </source>
</evidence>
<organism evidence="7 8">
    <name type="scientific">Elysia chlorotica</name>
    <name type="common">Eastern emerald elysia</name>
    <name type="synonym">Sea slug</name>
    <dbReference type="NCBI Taxonomy" id="188477"/>
    <lineage>
        <taxon>Eukaryota</taxon>
        <taxon>Metazoa</taxon>
        <taxon>Spiralia</taxon>
        <taxon>Lophotrochozoa</taxon>
        <taxon>Mollusca</taxon>
        <taxon>Gastropoda</taxon>
        <taxon>Heterobranchia</taxon>
        <taxon>Euthyneura</taxon>
        <taxon>Panpulmonata</taxon>
        <taxon>Sacoglossa</taxon>
        <taxon>Placobranchoidea</taxon>
        <taxon>Plakobranchidae</taxon>
        <taxon>Elysia</taxon>
    </lineage>
</organism>
<comment type="caution">
    <text evidence="7">The sequence shown here is derived from an EMBL/GenBank/DDBJ whole genome shotgun (WGS) entry which is preliminary data.</text>
</comment>
<feature type="transmembrane region" description="Helical" evidence="5">
    <location>
        <begin position="150"/>
        <end position="169"/>
    </location>
</feature>
<feature type="transmembrane region" description="Helical" evidence="5">
    <location>
        <begin position="233"/>
        <end position="251"/>
    </location>
</feature>
<dbReference type="Proteomes" id="UP000271974">
    <property type="component" value="Unassembled WGS sequence"/>
</dbReference>
<name>A0A3S1BA94_ELYCH</name>
<dbReference type="GO" id="GO:0022857">
    <property type="term" value="F:transmembrane transporter activity"/>
    <property type="evidence" value="ECO:0007669"/>
    <property type="project" value="InterPro"/>
</dbReference>
<keyword evidence="8" id="KW-1185">Reference proteome</keyword>
<dbReference type="STRING" id="188477.A0A3S1BA94"/>
<comment type="subcellular location">
    <subcellularLocation>
        <location evidence="1">Membrane</location>
        <topology evidence="1">Multi-pass membrane protein</topology>
    </subcellularLocation>
</comment>
<evidence type="ECO:0000256" key="3">
    <source>
        <dbReference type="ARBA" id="ARBA00022989"/>
    </source>
</evidence>
<keyword evidence="2 5" id="KW-0812">Transmembrane</keyword>
<dbReference type="PANTHER" id="PTHR24064">
    <property type="entry name" value="SOLUTE CARRIER FAMILY 22 MEMBER"/>
    <property type="match status" value="1"/>
</dbReference>
<keyword evidence="3 5" id="KW-1133">Transmembrane helix</keyword>
<feature type="transmembrane region" description="Helical" evidence="5">
    <location>
        <begin position="21"/>
        <end position="44"/>
    </location>
</feature>
<sequence>MASIEHIFDEIGGFHRFQVLMIVWVYSIKFMIAWSLMLLSFGGYKPDYACVVDDLMNHTSLKLLNDSQLREQAETGVNNETFLNVCDVSDTDCDRFIFLGDKRTVVSEWDLVCDLRWLKAVITSVQFGGLLSGSIIGGHSGDYFGRRKTLYGAYLLHSALNVAAAYSGSWQVFSAFRFLIGSMIGIILVIIVPYPTEFFPLRWRHTIPAIPMWPLGALAFAGGAWLLEDWSHLQLTCAVMAVPGLLGYFYMPESARWLATRGRQDEAHAVLEKMARLNGRELPPTAMDTIKVRPQHGIEPTTSQIDSKT</sequence>
<dbReference type="OrthoDB" id="3936150at2759"/>
<dbReference type="AlphaFoldDB" id="A0A3S1BA94"/>
<dbReference type="EMBL" id="RQTK01000711">
    <property type="protein sequence ID" value="RUS75784.1"/>
    <property type="molecule type" value="Genomic_DNA"/>
</dbReference>
<evidence type="ECO:0000313" key="7">
    <source>
        <dbReference type="EMBL" id="RUS75784.1"/>
    </source>
</evidence>
<dbReference type="PROSITE" id="PS50850">
    <property type="entry name" value="MFS"/>
    <property type="match status" value="1"/>
</dbReference>
<dbReference type="SUPFAM" id="SSF103473">
    <property type="entry name" value="MFS general substrate transporter"/>
    <property type="match status" value="1"/>
</dbReference>
<dbReference type="Pfam" id="PF00083">
    <property type="entry name" value="Sugar_tr"/>
    <property type="match status" value="1"/>
</dbReference>
<evidence type="ECO:0000313" key="8">
    <source>
        <dbReference type="Proteomes" id="UP000271974"/>
    </source>
</evidence>
<reference evidence="7 8" key="1">
    <citation type="submission" date="2019-01" db="EMBL/GenBank/DDBJ databases">
        <title>A draft genome assembly of the solar-powered sea slug Elysia chlorotica.</title>
        <authorList>
            <person name="Cai H."/>
            <person name="Li Q."/>
            <person name="Fang X."/>
            <person name="Li J."/>
            <person name="Curtis N.E."/>
            <person name="Altenburger A."/>
            <person name="Shibata T."/>
            <person name="Feng M."/>
            <person name="Maeda T."/>
            <person name="Schwartz J.A."/>
            <person name="Shigenobu S."/>
            <person name="Lundholm N."/>
            <person name="Nishiyama T."/>
            <person name="Yang H."/>
            <person name="Hasebe M."/>
            <person name="Li S."/>
            <person name="Pierce S.K."/>
            <person name="Wang J."/>
        </authorList>
    </citation>
    <scope>NUCLEOTIDE SEQUENCE [LARGE SCALE GENOMIC DNA]</scope>
    <source>
        <strain evidence="7">EC2010</strain>
        <tissue evidence="7">Whole organism of an adult</tissue>
    </source>
</reference>
<feature type="transmembrane region" description="Helical" evidence="5">
    <location>
        <begin position="175"/>
        <end position="194"/>
    </location>
</feature>
<feature type="domain" description="Major facilitator superfamily (MFS) profile" evidence="6">
    <location>
        <begin position="73"/>
        <end position="309"/>
    </location>
</feature>
<gene>
    <name evidence="7" type="ORF">EGW08_016445</name>
</gene>
<dbReference type="GO" id="GO:0016020">
    <property type="term" value="C:membrane"/>
    <property type="evidence" value="ECO:0007669"/>
    <property type="project" value="UniProtKB-SubCell"/>
</dbReference>